<organism evidence="2 3">
    <name type="scientific">Methylobacterium nodulans (strain LMG 21967 / CNCM I-2342 / ORS 2060)</name>
    <dbReference type="NCBI Taxonomy" id="460265"/>
    <lineage>
        <taxon>Bacteria</taxon>
        <taxon>Pseudomonadati</taxon>
        <taxon>Pseudomonadota</taxon>
        <taxon>Alphaproteobacteria</taxon>
        <taxon>Hyphomicrobiales</taxon>
        <taxon>Methylobacteriaceae</taxon>
        <taxon>Methylobacterium</taxon>
    </lineage>
</organism>
<dbReference type="SUPFAM" id="SSF141371">
    <property type="entry name" value="PilZ domain-like"/>
    <property type="match status" value="1"/>
</dbReference>
<evidence type="ECO:0000313" key="2">
    <source>
        <dbReference type="EMBL" id="ACL57607.1"/>
    </source>
</evidence>
<protein>
    <recommendedName>
        <fullName evidence="1">PilZ domain-containing protein</fullName>
    </recommendedName>
</protein>
<keyword evidence="3" id="KW-1185">Reference proteome</keyword>
<dbReference type="Pfam" id="PF07238">
    <property type="entry name" value="PilZ"/>
    <property type="match status" value="1"/>
</dbReference>
<reference evidence="2 3" key="1">
    <citation type="submission" date="2009-01" db="EMBL/GenBank/DDBJ databases">
        <title>Complete sequence of chromosome of Methylobacterium nodulans ORS 2060.</title>
        <authorList>
            <consortium name="US DOE Joint Genome Institute"/>
            <person name="Lucas S."/>
            <person name="Copeland A."/>
            <person name="Lapidus A."/>
            <person name="Glavina del Rio T."/>
            <person name="Dalin E."/>
            <person name="Tice H."/>
            <person name="Bruce D."/>
            <person name="Goodwin L."/>
            <person name="Pitluck S."/>
            <person name="Sims D."/>
            <person name="Brettin T."/>
            <person name="Detter J.C."/>
            <person name="Han C."/>
            <person name="Larimer F."/>
            <person name="Land M."/>
            <person name="Hauser L."/>
            <person name="Kyrpides N."/>
            <person name="Ivanova N."/>
            <person name="Marx C.J."/>
            <person name="Richardson P."/>
        </authorList>
    </citation>
    <scope>NUCLEOTIDE SEQUENCE [LARGE SCALE GENOMIC DNA]</scope>
    <source>
        <strain evidence="3">LMG 21967 / CNCM I-2342 / ORS 2060</strain>
    </source>
</reference>
<feature type="domain" description="PilZ" evidence="1">
    <location>
        <begin position="4"/>
        <end position="84"/>
    </location>
</feature>
<evidence type="ECO:0000313" key="3">
    <source>
        <dbReference type="Proteomes" id="UP000008207"/>
    </source>
</evidence>
<dbReference type="KEGG" id="mno:Mnod_2644"/>
<sequence length="97" mass="11159">MLHERRRAKRTDAFKLGCIVMGDRALLIDCLVWNKSEIGAMLEVEPSAEVSEHFRLVVGSLHVDRACELRWRRGRKMGVRFVDAKGRTPLRSRPAED</sequence>
<gene>
    <name evidence="2" type="ordered locus">Mnod_2644</name>
</gene>
<dbReference type="eggNOG" id="ENOG5030VN5">
    <property type="taxonomic scope" value="Bacteria"/>
</dbReference>
<dbReference type="EMBL" id="CP001349">
    <property type="protein sequence ID" value="ACL57607.1"/>
    <property type="molecule type" value="Genomic_DNA"/>
</dbReference>
<accession>B8IE61</accession>
<proteinExistence type="predicted"/>
<evidence type="ECO:0000259" key="1">
    <source>
        <dbReference type="Pfam" id="PF07238"/>
    </source>
</evidence>
<dbReference type="Proteomes" id="UP000008207">
    <property type="component" value="Chromosome"/>
</dbReference>
<dbReference type="InterPro" id="IPR009875">
    <property type="entry name" value="PilZ_domain"/>
</dbReference>
<name>B8IE61_METNO</name>
<dbReference type="STRING" id="460265.Mnod_2644"/>
<dbReference type="GO" id="GO:0035438">
    <property type="term" value="F:cyclic-di-GMP binding"/>
    <property type="evidence" value="ECO:0007669"/>
    <property type="project" value="InterPro"/>
</dbReference>
<dbReference type="AlphaFoldDB" id="B8IE61"/>
<dbReference type="HOGENOM" id="CLU_158569_1_0_5"/>